<sequence length="265" mass="29040">MQNRNKILTDNEIKYLKPKTQLAKSCFLLPNKSPFKLCSPFFCLFLFCFIPLFLSGCVKSAEYTVSFGTAGGSAVPPVKVAEGTALNETITDPTKAPSDGTTYYFGGWYTVPASTGHTDETKYDYTKPVTSDIKLYARWNPGPRTGSEALAAGTEDDTEHPANKAELKALIAELGNDADLNHIDVSKVTDMSRLFADSDFNGDISDWDVSNVTNMRRMFDNTLEFNQPIGDWDVSGVTDMSGMFSGFVNREGAGGRDVFQALINP</sequence>
<evidence type="ECO:0000313" key="2">
    <source>
        <dbReference type="EMBL" id="WGK69912.1"/>
    </source>
</evidence>
<dbReference type="RefSeq" id="WP_326928108.1">
    <property type="nucleotide sequence ID" value="NZ_CP123443.1"/>
</dbReference>
<dbReference type="Gene3D" id="2.60.40.4270">
    <property type="entry name" value="Listeria-Bacteroides repeat domain"/>
    <property type="match status" value="1"/>
</dbReference>
<name>A0ABY8MIR8_9SPIO</name>
<dbReference type="Pfam" id="PF09479">
    <property type="entry name" value="Flg_new"/>
    <property type="match status" value="1"/>
</dbReference>
<dbReference type="InterPro" id="IPR011889">
    <property type="entry name" value="Liste_lipo_26"/>
</dbReference>
<protein>
    <submittedName>
        <fullName evidence="2">BspA family leucine-rich repeat surface protein</fullName>
    </submittedName>
</protein>
<evidence type="ECO:0000313" key="3">
    <source>
        <dbReference type="Proteomes" id="UP001228690"/>
    </source>
</evidence>
<keyword evidence="3" id="KW-1185">Reference proteome</keyword>
<dbReference type="InterPro" id="IPR005046">
    <property type="entry name" value="DUF285"/>
</dbReference>
<organism evidence="2 3">
    <name type="scientific">Candidatus Haliotispira prima</name>
    <dbReference type="NCBI Taxonomy" id="3034016"/>
    <lineage>
        <taxon>Bacteria</taxon>
        <taxon>Pseudomonadati</taxon>
        <taxon>Spirochaetota</taxon>
        <taxon>Spirochaetia</taxon>
        <taxon>Spirochaetales</taxon>
        <taxon>Spirochaetaceae</taxon>
        <taxon>Candidatus Haliotispira</taxon>
    </lineage>
</organism>
<dbReference type="EMBL" id="CP123443">
    <property type="protein sequence ID" value="WGK69912.1"/>
    <property type="molecule type" value="Genomic_DNA"/>
</dbReference>
<dbReference type="Pfam" id="PF03382">
    <property type="entry name" value="DUF285"/>
    <property type="match status" value="1"/>
</dbReference>
<dbReference type="InterPro" id="IPR013378">
    <property type="entry name" value="InlB-like_B-rpt"/>
</dbReference>
<gene>
    <name evidence="2" type="ORF">P0082_03375</name>
</gene>
<dbReference type="NCBIfam" id="TIGR02167">
    <property type="entry name" value="Liste_lipo_26"/>
    <property type="match status" value="1"/>
</dbReference>
<reference evidence="2 3" key="1">
    <citation type="submission" date="2023-04" db="EMBL/GenBank/DDBJ databases">
        <title>Spirochaete genome identified in red abalone sample constitutes a novel genus.</title>
        <authorList>
            <person name="Sharma S.P."/>
            <person name="Purcell C.M."/>
            <person name="Hyde J.R."/>
            <person name="Severin A.J."/>
        </authorList>
    </citation>
    <scope>NUCLEOTIDE SEQUENCE [LARGE SCALE GENOMIC DNA]</scope>
    <source>
        <strain evidence="2 3">SP-2023</strain>
    </source>
</reference>
<evidence type="ECO:0000256" key="1">
    <source>
        <dbReference type="ARBA" id="ARBA00004196"/>
    </source>
</evidence>
<proteinExistence type="predicted"/>
<accession>A0ABY8MIR8</accession>
<comment type="subcellular location">
    <subcellularLocation>
        <location evidence="1">Cell envelope</location>
    </subcellularLocation>
</comment>
<dbReference type="InterPro" id="IPR042229">
    <property type="entry name" value="Listeria/Bacterioides_rpt_sf"/>
</dbReference>
<dbReference type="Proteomes" id="UP001228690">
    <property type="component" value="Chromosome"/>
</dbReference>